<dbReference type="PROSITE" id="PS00061">
    <property type="entry name" value="ADH_SHORT"/>
    <property type="match status" value="1"/>
</dbReference>
<dbReference type="EMBL" id="JAWRVI010000003">
    <property type="protein sequence ID" value="KAK4094539.1"/>
    <property type="molecule type" value="Genomic_DNA"/>
</dbReference>
<gene>
    <name evidence="4" type="ORF">Purlil1_1144</name>
</gene>
<evidence type="ECO:0008006" key="6">
    <source>
        <dbReference type="Google" id="ProtNLM"/>
    </source>
</evidence>
<protein>
    <recommendedName>
        <fullName evidence="6">3-hydroxyacyl-CoA dehydrogenase</fullName>
    </recommendedName>
</protein>
<evidence type="ECO:0000313" key="4">
    <source>
        <dbReference type="EMBL" id="KAK4094539.1"/>
    </source>
</evidence>
<dbReference type="Proteomes" id="UP001287286">
    <property type="component" value="Unassembled WGS sequence"/>
</dbReference>
<dbReference type="InterPro" id="IPR036291">
    <property type="entry name" value="NAD(P)-bd_dom_sf"/>
</dbReference>
<evidence type="ECO:0000256" key="3">
    <source>
        <dbReference type="SAM" id="MobiDB-lite"/>
    </source>
</evidence>
<comment type="caution">
    <text evidence="4">The sequence shown here is derived from an EMBL/GenBank/DDBJ whole genome shotgun (WGS) entry which is preliminary data.</text>
</comment>
<dbReference type="PANTHER" id="PTHR43658">
    <property type="entry name" value="SHORT-CHAIN DEHYDROGENASE/REDUCTASE"/>
    <property type="match status" value="1"/>
</dbReference>
<dbReference type="Pfam" id="PF13561">
    <property type="entry name" value="adh_short_C2"/>
    <property type="match status" value="1"/>
</dbReference>
<keyword evidence="5" id="KW-1185">Reference proteome</keyword>
<dbReference type="InterPro" id="IPR002347">
    <property type="entry name" value="SDR_fam"/>
</dbReference>
<dbReference type="SUPFAM" id="SSF51735">
    <property type="entry name" value="NAD(P)-binding Rossmann-fold domains"/>
    <property type="match status" value="1"/>
</dbReference>
<dbReference type="PANTHER" id="PTHR43658:SF8">
    <property type="entry name" value="17-BETA-HYDROXYSTEROID DEHYDROGENASE 14-RELATED"/>
    <property type="match status" value="1"/>
</dbReference>
<reference evidence="4 5" key="1">
    <citation type="journal article" date="2024" name="Microbiol. Resour. Announc.">
        <title>Genome annotations for the ascomycete fungi Trichoderma harzianum, Trichoderma aggressivum, and Purpureocillium lilacinum.</title>
        <authorList>
            <person name="Beijen E.P.W."/>
            <person name="Ohm R.A."/>
        </authorList>
    </citation>
    <scope>NUCLEOTIDE SEQUENCE [LARGE SCALE GENOMIC DNA]</scope>
    <source>
        <strain evidence="4 5">CBS 150709</strain>
    </source>
</reference>
<keyword evidence="2" id="KW-0560">Oxidoreductase</keyword>
<evidence type="ECO:0000256" key="1">
    <source>
        <dbReference type="ARBA" id="ARBA00022857"/>
    </source>
</evidence>
<dbReference type="PRINTS" id="PR00081">
    <property type="entry name" value="GDHRDH"/>
</dbReference>
<evidence type="ECO:0000313" key="5">
    <source>
        <dbReference type="Proteomes" id="UP001287286"/>
    </source>
</evidence>
<evidence type="ECO:0000256" key="2">
    <source>
        <dbReference type="ARBA" id="ARBA00023002"/>
    </source>
</evidence>
<dbReference type="InterPro" id="IPR020904">
    <property type="entry name" value="Sc_DH/Rdtase_CS"/>
</dbReference>
<dbReference type="Pfam" id="PF00106">
    <property type="entry name" value="adh_short"/>
    <property type="match status" value="1"/>
</dbReference>
<sequence length="384" mass="41094">MAEEMQNGWDGLLESRIRMHGTHGPRTEPGASTVATPARSRPARILSSSPSHLGLGSSVHPPDRDIRSQHRDEAAPFTLLHRPHLGRAQIDRTTMKISGRTFIVSGGWLTSDFTNSASGLGRACVEDLIKHGANVAILDMNEDGKDLAAELGSSAKFFVCDVLDSSSISKAVEGAAEWAQQTKRPVGGVIPAAGVSTPATVRFCPSMKKKLAWRDADARGPQILDRNGSPFSLDDVDFVLGVNLRGTIDLVRQAVAHIAKSEPDADGERGVVIMVASSAAFDGQKGQISYSASKGAVASMTLPMARDLARHGIRCNTIAPSLFETRMTSAMSGKVRKSLEATFEFPRRAGRPDEFALLARQCIENSMLNGTVIRIDGGSRPSKI</sequence>
<feature type="compositionally biased region" description="Low complexity" evidence="3">
    <location>
        <begin position="46"/>
        <end position="58"/>
    </location>
</feature>
<dbReference type="Gene3D" id="3.40.50.720">
    <property type="entry name" value="NAD(P)-binding Rossmann-like Domain"/>
    <property type="match status" value="1"/>
</dbReference>
<organism evidence="4 5">
    <name type="scientific">Purpureocillium lilacinum</name>
    <name type="common">Paecilomyces lilacinus</name>
    <dbReference type="NCBI Taxonomy" id="33203"/>
    <lineage>
        <taxon>Eukaryota</taxon>
        <taxon>Fungi</taxon>
        <taxon>Dikarya</taxon>
        <taxon>Ascomycota</taxon>
        <taxon>Pezizomycotina</taxon>
        <taxon>Sordariomycetes</taxon>
        <taxon>Hypocreomycetidae</taxon>
        <taxon>Hypocreales</taxon>
        <taxon>Ophiocordycipitaceae</taxon>
        <taxon>Purpureocillium</taxon>
    </lineage>
</organism>
<accession>A0ABR0CEE6</accession>
<keyword evidence="1" id="KW-0521">NADP</keyword>
<proteinExistence type="predicted"/>
<feature type="region of interest" description="Disordered" evidence="3">
    <location>
        <begin position="20"/>
        <end position="66"/>
    </location>
</feature>
<name>A0ABR0CEE6_PURLI</name>